<dbReference type="PANTHER" id="PTHR47221">
    <property type="entry name" value="FIBRINOGEN ALPHA CHAIN"/>
    <property type="match status" value="1"/>
</dbReference>
<dbReference type="SUPFAM" id="SSF56496">
    <property type="entry name" value="Fibrinogen C-terminal domain-like"/>
    <property type="match status" value="2"/>
</dbReference>
<dbReference type="Gene3D" id="3.90.215.10">
    <property type="entry name" value="Gamma Fibrinogen, chain A, domain 1"/>
    <property type="match status" value="1"/>
</dbReference>
<evidence type="ECO:0000313" key="8">
    <source>
        <dbReference type="Proteomes" id="UP000261540"/>
    </source>
</evidence>
<dbReference type="GO" id="GO:0034116">
    <property type="term" value="P:positive regulation of heterotypic cell-cell adhesion"/>
    <property type="evidence" value="ECO:0007669"/>
    <property type="project" value="TreeGrafter"/>
</dbReference>
<dbReference type="NCBIfam" id="NF040941">
    <property type="entry name" value="GGGWT_bact"/>
    <property type="match status" value="1"/>
</dbReference>
<comment type="subcellular location">
    <subcellularLocation>
        <location evidence="1">Secreted</location>
    </subcellularLocation>
</comment>
<dbReference type="InterPro" id="IPR002181">
    <property type="entry name" value="Fibrinogen_a/b/g_C_dom"/>
</dbReference>
<dbReference type="GO" id="GO:0001889">
    <property type="term" value="P:liver development"/>
    <property type="evidence" value="ECO:0007669"/>
    <property type="project" value="Ensembl"/>
</dbReference>
<dbReference type="AlphaFoldDB" id="A0A3B3QE74"/>
<dbReference type="PANTHER" id="PTHR47221:SF5">
    <property type="entry name" value="FIBRINOGEN C-TERMINAL DOMAIN-CONTAINING PROTEIN"/>
    <property type="match status" value="1"/>
</dbReference>
<evidence type="ECO:0000256" key="3">
    <source>
        <dbReference type="ARBA" id="ARBA00023157"/>
    </source>
</evidence>
<dbReference type="Ensembl" id="ENSPKIT00000028430.1">
    <property type="protein sequence ID" value="ENSPKIP00000004448.1"/>
    <property type="gene ID" value="ENSPKIG00000021546.1"/>
</dbReference>
<dbReference type="PROSITE" id="PS00514">
    <property type="entry name" value="FIBRINOGEN_C_1"/>
    <property type="match status" value="1"/>
</dbReference>
<dbReference type="PROSITE" id="PS51406">
    <property type="entry name" value="FIBRINOGEN_C_2"/>
    <property type="match status" value="1"/>
</dbReference>
<dbReference type="GO" id="GO:0072377">
    <property type="term" value="P:blood coagulation, common pathway"/>
    <property type="evidence" value="ECO:0007669"/>
    <property type="project" value="TreeGrafter"/>
</dbReference>
<feature type="chain" id="PRO_5017349948" evidence="5">
    <location>
        <begin position="19"/>
        <end position="379"/>
    </location>
</feature>
<dbReference type="Proteomes" id="UP000261540">
    <property type="component" value="Unplaced"/>
</dbReference>
<accession>A0A3B3QE74</accession>
<dbReference type="InterPro" id="IPR014716">
    <property type="entry name" value="Fibrinogen_a/b/g_C_1"/>
</dbReference>
<name>A0A3B3QE74_9TELE</name>
<dbReference type="InterPro" id="IPR036056">
    <property type="entry name" value="Fibrinogen-like_C"/>
</dbReference>
<keyword evidence="5" id="KW-0732">Signal</keyword>
<keyword evidence="3" id="KW-1015">Disulfide bond</keyword>
<dbReference type="GO" id="GO:0070527">
    <property type="term" value="P:platelet aggregation"/>
    <property type="evidence" value="ECO:0007669"/>
    <property type="project" value="TreeGrafter"/>
</dbReference>
<proteinExistence type="predicted"/>
<dbReference type="GO" id="GO:0030674">
    <property type="term" value="F:protein-macromolecule adaptor activity"/>
    <property type="evidence" value="ECO:0007669"/>
    <property type="project" value="TreeGrafter"/>
</dbReference>
<reference evidence="7" key="1">
    <citation type="submission" date="2025-08" db="UniProtKB">
        <authorList>
            <consortium name="Ensembl"/>
        </authorList>
    </citation>
    <scope>IDENTIFICATION</scope>
</reference>
<evidence type="ECO:0000256" key="2">
    <source>
        <dbReference type="ARBA" id="ARBA00022525"/>
    </source>
</evidence>
<dbReference type="GeneTree" id="ENSGT00940000164070"/>
<protein>
    <submittedName>
        <fullName evidence="7">Fibrinogen like 1B</fullName>
    </submittedName>
</protein>
<reference evidence="7" key="2">
    <citation type="submission" date="2025-09" db="UniProtKB">
        <authorList>
            <consortium name="Ensembl"/>
        </authorList>
    </citation>
    <scope>IDENTIFICATION</scope>
</reference>
<dbReference type="STRING" id="1676925.ENSPKIP00000004448"/>
<evidence type="ECO:0000313" key="7">
    <source>
        <dbReference type="Ensembl" id="ENSPKIP00000004448.1"/>
    </source>
</evidence>
<keyword evidence="4" id="KW-0325">Glycoprotein</keyword>
<evidence type="ECO:0000256" key="1">
    <source>
        <dbReference type="ARBA" id="ARBA00004613"/>
    </source>
</evidence>
<dbReference type="GO" id="GO:0005577">
    <property type="term" value="C:fibrinogen complex"/>
    <property type="evidence" value="ECO:0007669"/>
    <property type="project" value="TreeGrafter"/>
</dbReference>
<sequence>MKTVFATLLLFLLRRVSASYRSSPEEECRRELLELRSSIGSLQSSLLIGAWQLRNLREHNHFYRPSTEHSSSPPNLNKTMKSAELKTTALPKTSGNLIVYDQDCSTLYNRAQPPSGFYRIRPRSDMEPFLVYCDMTHGGGWTVVQRRRNGKVDFNRDWEEYKSGFGHFKEKNDEFWLGNEHIYTLLKEGMFSNIPPECDVYLKYRRRILLFAFYYGSLEFRLILPGENLMRIDLMDWNGQRTYAFYENFRISDEKGKYRLQFGLYSGKAGDALSGGSHMKDQWSISHNGMPFSTRDRDHDRYLQGSCAKENKGGWWYNRCHAANLNGKFYRNGEYKGTHDNGMVWLTWRGLWNSLRHTSMKVRPLLFMDSLGSGAGPGE</sequence>
<organism evidence="7 8">
    <name type="scientific">Paramormyrops kingsleyae</name>
    <dbReference type="NCBI Taxonomy" id="1676925"/>
    <lineage>
        <taxon>Eukaryota</taxon>
        <taxon>Metazoa</taxon>
        <taxon>Chordata</taxon>
        <taxon>Craniata</taxon>
        <taxon>Vertebrata</taxon>
        <taxon>Euteleostomi</taxon>
        <taxon>Actinopterygii</taxon>
        <taxon>Neopterygii</taxon>
        <taxon>Teleostei</taxon>
        <taxon>Osteoglossocephala</taxon>
        <taxon>Osteoglossomorpha</taxon>
        <taxon>Osteoglossiformes</taxon>
        <taxon>Mormyridae</taxon>
        <taxon>Paramormyrops</taxon>
    </lineage>
</organism>
<evidence type="ECO:0000256" key="4">
    <source>
        <dbReference type="ARBA" id="ARBA00023180"/>
    </source>
</evidence>
<evidence type="ECO:0000259" key="6">
    <source>
        <dbReference type="PROSITE" id="PS51406"/>
    </source>
</evidence>
<dbReference type="Pfam" id="PF00147">
    <property type="entry name" value="Fibrinogen_C"/>
    <property type="match status" value="2"/>
</dbReference>
<dbReference type="CDD" id="cd00087">
    <property type="entry name" value="FReD"/>
    <property type="match status" value="1"/>
</dbReference>
<dbReference type="GO" id="GO:0005201">
    <property type="term" value="F:extracellular matrix structural constituent"/>
    <property type="evidence" value="ECO:0007669"/>
    <property type="project" value="TreeGrafter"/>
</dbReference>
<feature type="domain" description="Fibrinogen C-terminal" evidence="6">
    <location>
        <begin position="95"/>
        <end position="366"/>
    </location>
</feature>
<keyword evidence="2" id="KW-0964">Secreted</keyword>
<evidence type="ECO:0000256" key="5">
    <source>
        <dbReference type="SAM" id="SignalP"/>
    </source>
</evidence>
<keyword evidence="8" id="KW-1185">Reference proteome</keyword>
<dbReference type="GO" id="GO:0042730">
    <property type="term" value="P:fibrinolysis"/>
    <property type="evidence" value="ECO:0007669"/>
    <property type="project" value="TreeGrafter"/>
</dbReference>
<dbReference type="SMART" id="SM00186">
    <property type="entry name" value="FBG"/>
    <property type="match status" value="1"/>
</dbReference>
<feature type="signal peptide" evidence="5">
    <location>
        <begin position="1"/>
        <end position="18"/>
    </location>
</feature>
<dbReference type="InterPro" id="IPR020837">
    <property type="entry name" value="Fibrinogen_CS"/>
</dbReference>
<dbReference type="InterPro" id="IPR037579">
    <property type="entry name" value="FIB_ANG-like"/>
</dbReference>